<evidence type="ECO:0000313" key="1">
    <source>
        <dbReference type="EMBL" id="JAD40080.1"/>
    </source>
</evidence>
<sequence>MCMTIICVRTRRDVHASICLGHIGASSQMCIVDLALDRAPGHGVQKWPGAVGAATMV</sequence>
<name>A0A0A8ZTI0_ARUDO</name>
<organism evidence="1">
    <name type="scientific">Arundo donax</name>
    <name type="common">Giant reed</name>
    <name type="synonym">Donax arundinaceus</name>
    <dbReference type="NCBI Taxonomy" id="35708"/>
    <lineage>
        <taxon>Eukaryota</taxon>
        <taxon>Viridiplantae</taxon>
        <taxon>Streptophyta</taxon>
        <taxon>Embryophyta</taxon>
        <taxon>Tracheophyta</taxon>
        <taxon>Spermatophyta</taxon>
        <taxon>Magnoliopsida</taxon>
        <taxon>Liliopsida</taxon>
        <taxon>Poales</taxon>
        <taxon>Poaceae</taxon>
        <taxon>PACMAD clade</taxon>
        <taxon>Arundinoideae</taxon>
        <taxon>Arundineae</taxon>
        <taxon>Arundo</taxon>
    </lineage>
</organism>
<accession>A0A0A8ZTI0</accession>
<dbReference type="EMBL" id="GBRH01257815">
    <property type="protein sequence ID" value="JAD40080.1"/>
    <property type="molecule type" value="Transcribed_RNA"/>
</dbReference>
<dbReference type="AlphaFoldDB" id="A0A0A8ZTI0"/>
<proteinExistence type="predicted"/>
<reference evidence="1" key="2">
    <citation type="journal article" date="2015" name="Data Brief">
        <title>Shoot transcriptome of the giant reed, Arundo donax.</title>
        <authorList>
            <person name="Barrero R.A."/>
            <person name="Guerrero F.D."/>
            <person name="Moolhuijzen P."/>
            <person name="Goolsby J.A."/>
            <person name="Tidwell J."/>
            <person name="Bellgard S.E."/>
            <person name="Bellgard M.I."/>
        </authorList>
    </citation>
    <scope>NUCLEOTIDE SEQUENCE</scope>
    <source>
        <tissue evidence="1">Shoot tissue taken approximately 20 cm above the soil surface</tissue>
    </source>
</reference>
<protein>
    <submittedName>
        <fullName evidence="1">Uncharacterized protein</fullName>
    </submittedName>
</protein>
<reference evidence="1" key="1">
    <citation type="submission" date="2014-09" db="EMBL/GenBank/DDBJ databases">
        <authorList>
            <person name="Magalhaes I.L.F."/>
            <person name="Oliveira U."/>
            <person name="Santos F.R."/>
            <person name="Vidigal T.H.D.A."/>
            <person name="Brescovit A.D."/>
            <person name="Santos A.J."/>
        </authorList>
    </citation>
    <scope>NUCLEOTIDE SEQUENCE</scope>
    <source>
        <tissue evidence="1">Shoot tissue taken approximately 20 cm above the soil surface</tissue>
    </source>
</reference>